<evidence type="ECO:0000256" key="6">
    <source>
        <dbReference type="SAM" id="Phobius"/>
    </source>
</evidence>
<feature type="transmembrane region" description="Helical" evidence="6">
    <location>
        <begin position="79"/>
        <end position="99"/>
    </location>
</feature>
<dbReference type="GO" id="GO:0035435">
    <property type="term" value="P:phosphate ion transmembrane transport"/>
    <property type="evidence" value="ECO:0007669"/>
    <property type="project" value="TreeGrafter"/>
</dbReference>
<dbReference type="RefSeq" id="WP_029162973.1">
    <property type="nucleotide sequence ID" value="NZ_CP009933.1"/>
</dbReference>
<evidence type="ECO:0000313" key="8">
    <source>
        <dbReference type="Proteomes" id="UP000033115"/>
    </source>
</evidence>
<feature type="transmembrane region" description="Helical" evidence="6">
    <location>
        <begin position="105"/>
        <end position="123"/>
    </location>
</feature>
<evidence type="ECO:0000313" key="7">
    <source>
        <dbReference type="EMBL" id="AKA69188.1"/>
    </source>
</evidence>
<dbReference type="Pfam" id="PF01384">
    <property type="entry name" value="PHO4"/>
    <property type="match status" value="1"/>
</dbReference>
<evidence type="ECO:0000256" key="3">
    <source>
        <dbReference type="ARBA" id="ARBA00022692"/>
    </source>
</evidence>
<evidence type="ECO:0000256" key="1">
    <source>
        <dbReference type="ARBA" id="ARBA00004141"/>
    </source>
</evidence>
<feature type="transmembrane region" description="Helical" evidence="6">
    <location>
        <begin position="135"/>
        <end position="161"/>
    </location>
</feature>
<dbReference type="HOGENOM" id="CLU_015355_1_1_9"/>
<keyword evidence="5 6" id="KW-0472">Membrane</keyword>
<dbReference type="PANTHER" id="PTHR11101:SF80">
    <property type="entry name" value="PHOSPHATE TRANSPORTER"/>
    <property type="match status" value="1"/>
</dbReference>
<evidence type="ECO:0000256" key="5">
    <source>
        <dbReference type="ARBA" id="ARBA00023136"/>
    </source>
</evidence>
<comment type="subcellular location">
    <subcellularLocation>
        <location evidence="1">Membrane</location>
        <topology evidence="1">Multi-pass membrane protein</topology>
    </subcellularLocation>
</comment>
<keyword evidence="4 6" id="KW-1133">Transmembrane helix</keyword>
<proteinExistence type="predicted"/>
<feature type="transmembrane region" description="Helical" evidence="6">
    <location>
        <begin position="37"/>
        <end position="58"/>
    </location>
</feature>
<dbReference type="KEGG" id="csq:CSCA_2063"/>
<keyword evidence="3 6" id="KW-0812">Transmembrane</keyword>
<name>A0A0E3M7S1_CLOSL</name>
<dbReference type="AlphaFoldDB" id="A0A0E3M7S1"/>
<keyword evidence="2" id="KW-0813">Transport</keyword>
<dbReference type="Proteomes" id="UP000033115">
    <property type="component" value="Chromosome"/>
</dbReference>
<dbReference type="EMBL" id="CP009933">
    <property type="protein sequence ID" value="AKA69188.1"/>
    <property type="molecule type" value="Genomic_DNA"/>
</dbReference>
<dbReference type="STRING" id="1548.CSCA_2063"/>
<accession>A0A0E3M7S1</accession>
<evidence type="ECO:0000256" key="4">
    <source>
        <dbReference type="ARBA" id="ARBA00022989"/>
    </source>
</evidence>
<reference evidence="7 8" key="1">
    <citation type="journal article" date="2015" name="J. Biotechnol.">
        <title>Complete genome sequence of a malodorant-producing acetogen, Clostridium scatologenes ATCC 25775(T).</title>
        <authorList>
            <person name="Zhu Z."/>
            <person name="Guo T."/>
            <person name="Zheng H."/>
            <person name="Song T."/>
            <person name="Ouyang P."/>
            <person name="Xie J."/>
        </authorList>
    </citation>
    <scope>NUCLEOTIDE SEQUENCE [LARGE SCALE GENOMIC DNA]</scope>
    <source>
        <strain evidence="7 8">ATCC 25775</strain>
    </source>
</reference>
<keyword evidence="8" id="KW-1185">Reference proteome</keyword>
<evidence type="ECO:0000256" key="2">
    <source>
        <dbReference type="ARBA" id="ARBA00022448"/>
    </source>
</evidence>
<dbReference type="GO" id="GO:0005315">
    <property type="term" value="F:phosphate transmembrane transporter activity"/>
    <property type="evidence" value="ECO:0007669"/>
    <property type="project" value="InterPro"/>
</dbReference>
<dbReference type="PANTHER" id="PTHR11101">
    <property type="entry name" value="PHOSPHATE TRANSPORTER"/>
    <property type="match status" value="1"/>
</dbReference>
<organism evidence="7 8">
    <name type="scientific">Clostridium scatologenes</name>
    <dbReference type="NCBI Taxonomy" id="1548"/>
    <lineage>
        <taxon>Bacteria</taxon>
        <taxon>Bacillati</taxon>
        <taxon>Bacillota</taxon>
        <taxon>Clostridia</taxon>
        <taxon>Eubacteriales</taxon>
        <taxon>Clostridiaceae</taxon>
        <taxon>Clostridium</taxon>
    </lineage>
</organism>
<dbReference type="GO" id="GO:0016020">
    <property type="term" value="C:membrane"/>
    <property type="evidence" value="ECO:0007669"/>
    <property type="project" value="UniProtKB-SubCell"/>
</dbReference>
<dbReference type="InterPro" id="IPR001204">
    <property type="entry name" value="Phos_transporter"/>
</dbReference>
<protein>
    <submittedName>
        <fullName evidence="7">Phosphate transporter</fullName>
    </submittedName>
</protein>
<gene>
    <name evidence="7" type="ORF">CSCA_2063</name>
</gene>
<feature type="transmembrane region" description="Helical" evidence="6">
    <location>
        <begin position="305"/>
        <end position="328"/>
    </location>
</feature>
<sequence>MISIFIIVVIVLALTFDYINGFHDTANAIATVVGTKVLTPTQALLMSATLNFVGAMLNTEVASTIGKGIVKEGVATPELITMALIGAIAWNLITWYFGIPSSSSHALIGALIGAAVAFHKFDFGVIKWKGFFNKIIIPLITSPIAGLIIGFVFMMALIWIFHKTSNVKSSRIFKRLQIVSAAFMSYSHGSNDAQKSMGIITLALVAGGFLKNFQVLWEVKLACAAAMAFGTMSGGWKIIKTMGVNMIKLDPINGFAAETAAAITIQTATFMGAPVSTTHIITSSIMGVGAAKRISAVRWNLAKNILVAWVLTIPCSAAIAGVCTLIFYR</sequence>